<proteinExistence type="predicted"/>
<sequence>MEDRRDLVTSSGGASISTFTSGNARLSHGQAGVDFTQAPYPFASYNAGGEFADPYHLNLHAQQ</sequence>
<evidence type="ECO:0000313" key="2">
    <source>
        <dbReference type="WBParaSite" id="PSAMB.scaffold14703size1806.g36193.t1"/>
    </source>
</evidence>
<name>A0A914V2H9_9BILA</name>
<dbReference type="AlphaFoldDB" id="A0A914V2H9"/>
<keyword evidence="1" id="KW-1185">Reference proteome</keyword>
<dbReference type="Proteomes" id="UP000887566">
    <property type="component" value="Unplaced"/>
</dbReference>
<accession>A0A914V2H9</accession>
<protein>
    <submittedName>
        <fullName evidence="2">Uncharacterized protein</fullName>
    </submittedName>
</protein>
<evidence type="ECO:0000313" key="1">
    <source>
        <dbReference type="Proteomes" id="UP000887566"/>
    </source>
</evidence>
<organism evidence="1 2">
    <name type="scientific">Plectus sambesii</name>
    <dbReference type="NCBI Taxonomy" id="2011161"/>
    <lineage>
        <taxon>Eukaryota</taxon>
        <taxon>Metazoa</taxon>
        <taxon>Ecdysozoa</taxon>
        <taxon>Nematoda</taxon>
        <taxon>Chromadorea</taxon>
        <taxon>Plectida</taxon>
        <taxon>Plectina</taxon>
        <taxon>Plectoidea</taxon>
        <taxon>Plectidae</taxon>
        <taxon>Plectus</taxon>
    </lineage>
</organism>
<reference evidence="2" key="1">
    <citation type="submission" date="2022-11" db="UniProtKB">
        <authorList>
            <consortium name="WormBaseParasite"/>
        </authorList>
    </citation>
    <scope>IDENTIFICATION</scope>
</reference>
<dbReference type="WBParaSite" id="PSAMB.scaffold14703size1806.g36193.t1">
    <property type="protein sequence ID" value="PSAMB.scaffold14703size1806.g36193.t1"/>
    <property type="gene ID" value="PSAMB.scaffold14703size1806.g36193"/>
</dbReference>